<evidence type="ECO:0000313" key="4">
    <source>
        <dbReference type="EMBL" id="MFC3195450.1"/>
    </source>
</evidence>
<comment type="caution">
    <text evidence="4">The sequence shown here is derived from an EMBL/GenBank/DDBJ whole genome shotgun (WGS) entry which is preliminary data.</text>
</comment>
<dbReference type="EMBL" id="JBHRTS010000008">
    <property type="protein sequence ID" value="MFC3195450.1"/>
    <property type="molecule type" value="Genomic_DNA"/>
</dbReference>
<accession>A0ABV7JBG7</accession>
<keyword evidence="5" id="KW-1185">Reference proteome</keyword>
<proteinExistence type="predicted"/>
<organism evidence="4 5">
    <name type="scientific">Marinicella sediminis</name>
    <dbReference type="NCBI Taxonomy" id="1792834"/>
    <lineage>
        <taxon>Bacteria</taxon>
        <taxon>Pseudomonadati</taxon>
        <taxon>Pseudomonadota</taxon>
        <taxon>Gammaproteobacteria</taxon>
        <taxon>Lysobacterales</taxon>
        <taxon>Marinicellaceae</taxon>
        <taxon>Marinicella</taxon>
    </lineage>
</organism>
<feature type="domain" description="Response regulatory" evidence="3">
    <location>
        <begin position="131"/>
        <end position="255"/>
    </location>
</feature>
<sequence length="268" mass="30361">MSESQKVLIADSSKLARKLTEKLVKKIRPYTDVIAVETVEQAIEKLQAGRVDLIISALRLSDDDGTKICQYVRENLHYLPVIIVSGDVDSRVQERIMSSDVTDYIDKAAGQKGLEIFLRGLLRPDDQINGKILYIEDSAVVAHATKKLLQNHHLDITHTLSVTDAKAIIPNRKSAYDQFELVLTDYYLKNNETALEILDYVRSDLGLDKIEMPFVIMTGDENTENQKQILHLGANDLIGKPVNQEALVKKIKFQIRFTQFHREKTGTE</sequence>
<evidence type="ECO:0000313" key="5">
    <source>
        <dbReference type="Proteomes" id="UP001595533"/>
    </source>
</evidence>
<dbReference type="InterPro" id="IPR001789">
    <property type="entry name" value="Sig_transdc_resp-reg_receiver"/>
</dbReference>
<keyword evidence="1 2" id="KW-0597">Phosphoprotein</keyword>
<reference evidence="5" key="1">
    <citation type="journal article" date="2019" name="Int. J. Syst. Evol. Microbiol.">
        <title>The Global Catalogue of Microorganisms (GCM) 10K type strain sequencing project: providing services to taxonomists for standard genome sequencing and annotation.</title>
        <authorList>
            <consortium name="The Broad Institute Genomics Platform"/>
            <consortium name="The Broad Institute Genome Sequencing Center for Infectious Disease"/>
            <person name="Wu L."/>
            <person name="Ma J."/>
        </authorList>
    </citation>
    <scope>NUCLEOTIDE SEQUENCE [LARGE SCALE GENOMIC DNA]</scope>
    <source>
        <strain evidence="5">KCTC 42953</strain>
    </source>
</reference>
<dbReference type="SUPFAM" id="SSF52172">
    <property type="entry name" value="CheY-like"/>
    <property type="match status" value="2"/>
</dbReference>
<feature type="modified residue" description="4-aspartylphosphate" evidence="2">
    <location>
        <position position="185"/>
    </location>
</feature>
<dbReference type="InterPro" id="IPR050595">
    <property type="entry name" value="Bact_response_regulator"/>
</dbReference>
<dbReference type="Pfam" id="PF00072">
    <property type="entry name" value="Response_reg"/>
    <property type="match status" value="2"/>
</dbReference>
<dbReference type="Gene3D" id="3.40.50.2300">
    <property type="match status" value="2"/>
</dbReference>
<protein>
    <submittedName>
        <fullName evidence="4">Response regulator</fullName>
    </submittedName>
</protein>
<feature type="domain" description="Response regulatory" evidence="3">
    <location>
        <begin position="6"/>
        <end position="122"/>
    </location>
</feature>
<dbReference type="PANTHER" id="PTHR44591:SF21">
    <property type="entry name" value="TWO-COMPONENT RESPONSE REGULATOR"/>
    <property type="match status" value="1"/>
</dbReference>
<evidence type="ECO:0000256" key="1">
    <source>
        <dbReference type="ARBA" id="ARBA00022553"/>
    </source>
</evidence>
<evidence type="ECO:0000259" key="3">
    <source>
        <dbReference type="PROSITE" id="PS50110"/>
    </source>
</evidence>
<dbReference type="RefSeq" id="WP_198538312.1">
    <property type="nucleotide sequence ID" value="NZ_JBHRTS010000008.1"/>
</dbReference>
<dbReference type="CDD" id="cd00156">
    <property type="entry name" value="REC"/>
    <property type="match status" value="2"/>
</dbReference>
<dbReference type="InterPro" id="IPR011006">
    <property type="entry name" value="CheY-like_superfamily"/>
</dbReference>
<dbReference type="SMART" id="SM00448">
    <property type="entry name" value="REC"/>
    <property type="match status" value="2"/>
</dbReference>
<dbReference type="Proteomes" id="UP001595533">
    <property type="component" value="Unassembled WGS sequence"/>
</dbReference>
<evidence type="ECO:0000256" key="2">
    <source>
        <dbReference type="PROSITE-ProRule" id="PRU00169"/>
    </source>
</evidence>
<dbReference type="PROSITE" id="PS50110">
    <property type="entry name" value="RESPONSE_REGULATORY"/>
    <property type="match status" value="2"/>
</dbReference>
<comment type="caution">
    <text evidence="2">Lacks conserved residue(s) required for the propagation of feature annotation.</text>
</comment>
<dbReference type="PANTHER" id="PTHR44591">
    <property type="entry name" value="STRESS RESPONSE REGULATOR PROTEIN 1"/>
    <property type="match status" value="1"/>
</dbReference>
<name>A0ABV7JBG7_9GAMM</name>
<gene>
    <name evidence="4" type="ORF">ACFODZ_14440</name>
</gene>